<protein>
    <recommendedName>
        <fullName evidence="3">Orphan protein</fullName>
    </recommendedName>
</protein>
<evidence type="ECO:0000313" key="2">
    <source>
        <dbReference type="Proteomes" id="UP000018211"/>
    </source>
</evidence>
<sequence length="59" mass="7190">MKARNQRNHIIQHIQHIKLQLTLLSNFYYINNFYIVDNNTVIYIIINDYKNTIDLQEIP</sequence>
<accession>A0AAV2VJB8</accession>
<reference evidence="1 2" key="1">
    <citation type="journal article" date="2013" name="ISME J.">
        <title>Comparative genomics of pathogenic lineages of Vibrio nigripulchritudo identifies virulence-associated traits.</title>
        <authorList>
            <person name="Goudenege D."/>
            <person name="Labreuche Y."/>
            <person name="Krin E."/>
            <person name="Ansquer D."/>
            <person name="Mangenot S."/>
            <person name="Calteau A."/>
            <person name="Medigue C."/>
            <person name="Mazel D."/>
            <person name="Polz M.F."/>
            <person name="Le Roux F."/>
        </authorList>
    </citation>
    <scope>NUCLEOTIDE SEQUENCE [LARGE SCALE GENOMIC DNA]</scope>
    <source>
        <strain evidence="1 2">SOn1</strain>
    </source>
</reference>
<evidence type="ECO:0000313" key="1">
    <source>
        <dbReference type="EMBL" id="CCO44756.1"/>
    </source>
</evidence>
<dbReference type="EMBL" id="CAOF01000028">
    <property type="protein sequence ID" value="CCO44756.1"/>
    <property type="molecule type" value="Genomic_DNA"/>
</dbReference>
<gene>
    <name evidence="1" type="ORF">VIBNISOn1_1230009</name>
</gene>
<comment type="caution">
    <text evidence="1">The sequence shown here is derived from an EMBL/GenBank/DDBJ whole genome shotgun (WGS) entry which is preliminary data.</text>
</comment>
<organism evidence="1 2">
    <name type="scientific">Vibrio nigripulchritudo SOn1</name>
    <dbReference type="NCBI Taxonomy" id="1238450"/>
    <lineage>
        <taxon>Bacteria</taxon>
        <taxon>Pseudomonadati</taxon>
        <taxon>Pseudomonadota</taxon>
        <taxon>Gammaproteobacteria</taxon>
        <taxon>Vibrionales</taxon>
        <taxon>Vibrionaceae</taxon>
        <taxon>Vibrio</taxon>
    </lineage>
</organism>
<dbReference type="AlphaFoldDB" id="A0AAV2VJB8"/>
<dbReference type="Proteomes" id="UP000018211">
    <property type="component" value="Unassembled WGS sequence"/>
</dbReference>
<evidence type="ECO:0008006" key="3">
    <source>
        <dbReference type="Google" id="ProtNLM"/>
    </source>
</evidence>
<name>A0AAV2VJB8_9VIBR</name>
<proteinExistence type="predicted"/>